<dbReference type="EMBL" id="KV454413">
    <property type="protein sequence ID" value="ODQ63845.1"/>
    <property type="molecule type" value="Genomic_DNA"/>
</dbReference>
<evidence type="ECO:0000313" key="3">
    <source>
        <dbReference type="Proteomes" id="UP000095009"/>
    </source>
</evidence>
<dbReference type="Proteomes" id="UP000095009">
    <property type="component" value="Unassembled WGS sequence"/>
</dbReference>
<keyword evidence="3" id="KW-1185">Reference proteome</keyword>
<protein>
    <submittedName>
        <fullName evidence="2">Uncharacterized protein</fullName>
    </submittedName>
</protein>
<name>A0A1E3PEL4_9ASCO</name>
<evidence type="ECO:0000313" key="2">
    <source>
        <dbReference type="EMBL" id="ODQ63845.1"/>
    </source>
</evidence>
<evidence type="ECO:0000256" key="1">
    <source>
        <dbReference type="SAM" id="MobiDB-lite"/>
    </source>
</evidence>
<organism evidence="2 3">
    <name type="scientific">Nadsonia fulvescens var. elongata DSM 6958</name>
    <dbReference type="NCBI Taxonomy" id="857566"/>
    <lineage>
        <taxon>Eukaryota</taxon>
        <taxon>Fungi</taxon>
        <taxon>Dikarya</taxon>
        <taxon>Ascomycota</taxon>
        <taxon>Saccharomycotina</taxon>
        <taxon>Dipodascomycetes</taxon>
        <taxon>Dipodascales</taxon>
        <taxon>Dipodascales incertae sedis</taxon>
        <taxon>Nadsonia</taxon>
    </lineage>
</organism>
<reference evidence="2 3" key="1">
    <citation type="journal article" date="2016" name="Proc. Natl. Acad. Sci. U.S.A.">
        <title>Comparative genomics of biotechnologically important yeasts.</title>
        <authorList>
            <person name="Riley R."/>
            <person name="Haridas S."/>
            <person name="Wolfe K.H."/>
            <person name="Lopes M.R."/>
            <person name="Hittinger C.T."/>
            <person name="Goeker M."/>
            <person name="Salamov A.A."/>
            <person name="Wisecaver J.H."/>
            <person name="Long T.M."/>
            <person name="Calvey C.H."/>
            <person name="Aerts A.L."/>
            <person name="Barry K.W."/>
            <person name="Choi C."/>
            <person name="Clum A."/>
            <person name="Coughlan A.Y."/>
            <person name="Deshpande S."/>
            <person name="Douglass A.P."/>
            <person name="Hanson S.J."/>
            <person name="Klenk H.-P."/>
            <person name="LaButti K.M."/>
            <person name="Lapidus A."/>
            <person name="Lindquist E.A."/>
            <person name="Lipzen A.M."/>
            <person name="Meier-Kolthoff J.P."/>
            <person name="Ohm R.A."/>
            <person name="Otillar R.P."/>
            <person name="Pangilinan J.L."/>
            <person name="Peng Y."/>
            <person name="Rokas A."/>
            <person name="Rosa C.A."/>
            <person name="Scheuner C."/>
            <person name="Sibirny A.A."/>
            <person name="Slot J.C."/>
            <person name="Stielow J.B."/>
            <person name="Sun H."/>
            <person name="Kurtzman C.P."/>
            <person name="Blackwell M."/>
            <person name="Grigoriev I.V."/>
            <person name="Jeffries T.W."/>
        </authorList>
    </citation>
    <scope>NUCLEOTIDE SEQUENCE [LARGE SCALE GENOMIC DNA]</scope>
    <source>
        <strain evidence="2 3">DSM 6958</strain>
    </source>
</reference>
<dbReference type="AlphaFoldDB" id="A0A1E3PEL4"/>
<accession>A0A1E3PEL4</accession>
<proteinExistence type="predicted"/>
<feature type="region of interest" description="Disordered" evidence="1">
    <location>
        <begin position="186"/>
        <end position="208"/>
    </location>
</feature>
<gene>
    <name evidence="2" type="ORF">NADFUDRAFT_52837</name>
</gene>
<sequence>MVASLVSQVSQGLVDARQSSIPSSQAAAEISSLMKVITDNSDISNLLTSAINVVVVGINTSNIVQLAQQAMSSYSAFSDSSDYSTVQGLISASGTNYNLNEALTNVKSNLSPMFAVVTPQIAALPQNSQVDNAVNSIMVLGEGVISSIGSAVSQSPEITSISLSQTGGQISDRQASQDVTSALADASTTTSRTSSLTSPSLASASSTSKSEADARALKGAFAFGGLAIAVANYLL</sequence>
<dbReference type="OrthoDB" id="4094064at2759"/>